<gene>
    <name evidence="5" type="ORF">HF519_18900</name>
</gene>
<reference evidence="5 6" key="1">
    <citation type="submission" date="2020-04" db="EMBL/GenBank/DDBJ databases">
        <authorList>
            <person name="Klaysubun C."/>
            <person name="Duangmal K."/>
            <person name="Lipun K."/>
        </authorList>
    </citation>
    <scope>NUCLEOTIDE SEQUENCE [LARGE SCALE GENOMIC DNA]</scope>
    <source>
        <strain evidence="5 6">DSM 45300</strain>
    </source>
</reference>
<sequence>MQYGDGGQLGLDFGADFATRPLVRVTPARLATWSACPRRYRMTYLDRPAPVRGGAWAHNSLGAVVHLALRSLFELVGPARTPQAAAALVDRHWSGEGFRDREQAAVYRERARGWLADYAADLGDDLADAQPIGLERWVSAPVGAIVAEGRVDRIDARGGELVIVDYKTGRHLLDVDDARDSQALALYALAAQRALHRPCTQVELHHLPTGRVLAWQHDDASLRAHLERAETTAAQADDAAQALARGGDPEELFPPRPSPRCVMCDLRRHCPEGRAAGPAAEPWAFLAP</sequence>
<proteinExistence type="predicted"/>
<dbReference type="InterPro" id="IPR038726">
    <property type="entry name" value="PDDEXK_AddAB-type"/>
</dbReference>
<dbReference type="RefSeq" id="WP_169414301.1">
    <property type="nucleotide sequence ID" value="NZ_JAAXKZ010000075.1"/>
</dbReference>
<keyword evidence="6" id="KW-1185">Reference proteome</keyword>
<evidence type="ECO:0000256" key="1">
    <source>
        <dbReference type="ARBA" id="ARBA00022763"/>
    </source>
</evidence>
<evidence type="ECO:0000259" key="4">
    <source>
        <dbReference type="Pfam" id="PF12705"/>
    </source>
</evidence>
<name>A0A848DM82_9PSEU</name>
<dbReference type="Proteomes" id="UP000586918">
    <property type="component" value="Unassembled WGS sequence"/>
</dbReference>
<evidence type="ECO:0000256" key="2">
    <source>
        <dbReference type="ARBA" id="ARBA00022806"/>
    </source>
</evidence>
<dbReference type="InterPro" id="IPR011604">
    <property type="entry name" value="PDDEXK-like_dom_sf"/>
</dbReference>
<feature type="domain" description="PD-(D/E)XK endonuclease-like" evidence="4">
    <location>
        <begin position="24"/>
        <end position="271"/>
    </location>
</feature>
<dbReference type="Gene3D" id="3.90.320.10">
    <property type="match status" value="1"/>
</dbReference>
<keyword evidence="1" id="KW-0227">DNA damage</keyword>
<protein>
    <submittedName>
        <fullName evidence="5">PD-(D/E)XK nuclease family protein</fullName>
    </submittedName>
</protein>
<dbReference type="Pfam" id="PF12705">
    <property type="entry name" value="PDDEXK_1"/>
    <property type="match status" value="1"/>
</dbReference>
<evidence type="ECO:0000256" key="3">
    <source>
        <dbReference type="ARBA" id="ARBA00023204"/>
    </source>
</evidence>
<keyword evidence="2" id="KW-0067">ATP-binding</keyword>
<dbReference type="EMBL" id="JAAXKZ010000075">
    <property type="protein sequence ID" value="NMH93606.1"/>
    <property type="molecule type" value="Genomic_DNA"/>
</dbReference>
<dbReference type="AlphaFoldDB" id="A0A848DM82"/>
<keyword evidence="2" id="KW-0378">Hydrolase</keyword>
<accession>A0A848DM82</accession>
<keyword evidence="2" id="KW-0547">Nucleotide-binding</keyword>
<comment type="caution">
    <text evidence="5">The sequence shown here is derived from an EMBL/GenBank/DDBJ whole genome shotgun (WGS) entry which is preliminary data.</text>
</comment>
<keyword evidence="2" id="KW-0347">Helicase</keyword>
<evidence type="ECO:0000313" key="6">
    <source>
        <dbReference type="Proteomes" id="UP000586918"/>
    </source>
</evidence>
<dbReference type="GO" id="GO:0004386">
    <property type="term" value="F:helicase activity"/>
    <property type="evidence" value="ECO:0007669"/>
    <property type="project" value="UniProtKB-KW"/>
</dbReference>
<dbReference type="GO" id="GO:0006281">
    <property type="term" value="P:DNA repair"/>
    <property type="evidence" value="ECO:0007669"/>
    <property type="project" value="UniProtKB-KW"/>
</dbReference>
<keyword evidence="3" id="KW-0234">DNA repair</keyword>
<evidence type="ECO:0000313" key="5">
    <source>
        <dbReference type="EMBL" id="NMH93606.1"/>
    </source>
</evidence>
<organism evidence="5 6">
    <name type="scientific">Pseudonocardia bannensis</name>
    <dbReference type="NCBI Taxonomy" id="630973"/>
    <lineage>
        <taxon>Bacteria</taxon>
        <taxon>Bacillati</taxon>
        <taxon>Actinomycetota</taxon>
        <taxon>Actinomycetes</taxon>
        <taxon>Pseudonocardiales</taxon>
        <taxon>Pseudonocardiaceae</taxon>
        <taxon>Pseudonocardia</taxon>
    </lineage>
</organism>